<evidence type="ECO:0000256" key="8">
    <source>
        <dbReference type="ARBA" id="ARBA00023163"/>
    </source>
</evidence>
<comment type="similarity">
    <text evidence="1">Belongs to the sigma-54 factor family.</text>
</comment>
<feature type="domain" description="RNA polymerase sigma factor 54 core-binding" evidence="10">
    <location>
        <begin position="89"/>
        <end position="276"/>
    </location>
</feature>
<dbReference type="EMBL" id="JAGGLI010000002">
    <property type="protein sequence ID" value="MBP2026521.1"/>
    <property type="molecule type" value="Genomic_DNA"/>
</dbReference>
<feature type="domain" description="RNA polymerase sigma factor 54 DNA-binding" evidence="9">
    <location>
        <begin position="290"/>
        <end position="447"/>
    </location>
</feature>
<dbReference type="Gene3D" id="1.10.10.60">
    <property type="entry name" value="Homeodomain-like"/>
    <property type="match status" value="1"/>
</dbReference>
<dbReference type="NCBIfam" id="TIGR02395">
    <property type="entry name" value="rpoN_sigma"/>
    <property type="match status" value="1"/>
</dbReference>
<evidence type="ECO:0000313" key="11">
    <source>
        <dbReference type="EMBL" id="MBP2026521.1"/>
    </source>
</evidence>
<dbReference type="PROSITE" id="PS00717">
    <property type="entry name" value="SIGMA54_1"/>
    <property type="match status" value="1"/>
</dbReference>
<evidence type="ECO:0000256" key="1">
    <source>
        <dbReference type="ARBA" id="ARBA00008798"/>
    </source>
</evidence>
<dbReference type="PANTHER" id="PTHR32248">
    <property type="entry name" value="RNA POLYMERASE SIGMA-54 FACTOR"/>
    <property type="match status" value="1"/>
</dbReference>
<keyword evidence="12" id="KW-1185">Reference proteome</keyword>
<name>A0ABS4KHB6_9FIRM</name>
<dbReference type="InterPro" id="IPR007634">
    <property type="entry name" value="RNA_pol_sigma_54_DNA-bd"/>
</dbReference>
<keyword evidence="8" id="KW-0804">Transcription</keyword>
<keyword evidence="6" id="KW-0731">Sigma factor</keyword>
<evidence type="ECO:0000256" key="7">
    <source>
        <dbReference type="ARBA" id="ARBA00023125"/>
    </source>
</evidence>
<organism evidence="11 12">
    <name type="scientific">Acetoanaerobium pronyense</name>
    <dbReference type="NCBI Taxonomy" id="1482736"/>
    <lineage>
        <taxon>Bacteria</taxon>
        <taxon>Bacillati</taxon>
        <taxon>Bacillota</taxon>
        <taxon>Clostridia</taxon>
        <taxon>Peptostreptococcales</taxon>
        <taxon>Filifactoraceae</taxon>
        <taxon>Acetoanaerobium</taxon>
    </lineage>
</organism>
<evidence type="ECO:0000259" key="9">
    <source>
        <dbReference type="Pfam" id="PF04552"/>
    </source>
</evidence>
<gene>
    <name evidence="11" type="ORF">J2Z35_000310</name>
</gene>
<evidence type="ECO:0000259" key="10">
    <source>
        <dbReference type="Pfam" id="PF04963"/>
    </source>
</evidence>
<dbReference type="PROSITE" id="PS50044">
    <property type="entry name" value="SIGMA54_3"/>
    <property type="match status" value="1"/>
</dbReference>
<dbReference type="PANTHER" id="PTHR32248:SF4">
    <property type="entry name" value="RNA POLYMERASE SIGMA-54 FACTOR"/>
    <property type="match status" value="1"/>
</dbReference>
<keyword evidence="3" id="KW-0808">Transferase</keyword>
<evidence type="ECO:0000256" key="5">
    <source>
        <dbReference type="ARBA" id="ARBA00023015"/>
    </source>
</evidence>
<evidence type="ECO:0000256" key="6">
    <source>
        <dbReference type="ARBA" id="ARBA00023082"/>
    </source>
</evidence>
<keyword evidence="2" id="KW-0240">DNA-directed RNA polymerase</keyword>
<accession>A0ABS4KHB6</accession>
<evidence type="ECO:0000256" key="4">
    <source>
        <dbReference type="ARBA" id="ARBA00022695"/>
    </source>
</evidence>
<dbReference type="Pfam" id="PF04963">
    <property type="entry name" value="Sigma54_CBD"/>
    <property type="match status" value="1"/>
</dbReference>
<dbReference type="RefSeq" id="WP_209658662.1">
    <property type="nucleotide sequence ID" value="NZ_JAGGLI010000002.1"/>
</dbReference>
<dbReference type="Pfam" id="PF04552">
    <property type="entry name" value="Sigma54_DBD"/>
    <property type="match status" value="1"/>
</dbReference>
<dbReference type="Proteomes" id="UP001314903">
    <property type="component" value="Unassembled WGS sequence"/>
</dbReference>
<dbReference type="InterPro" id="IPR000394">
    <property type="entry name" value="RNA_pol_sigma_54"/>
</dbReference>
<proteinExistence type="inferred from homology"/>
<keyword evidence="7" id="KW-0238">DNA-binding</keyword>
<keyword evidence="4" id="KW-0548">Nucleotidyltransferase</keyword>
<dbReference type="Gene3D" id="1.10.10.1330">
    <property type="entry name" value="RNA polymerase sigma-54 factor, core-binding domain"/>
    <property type="match status" value="1"/>
</dbReference>
<keyword evidence="5" id="KW-0805">Transcription regulation</keyword>
<comment type="caution">
    <text evidence="11">The sequence shown here is derived from an EMBL/GenBank/DDBJ whole genome shotgun (WGS) entry which is preliminary data.</text>
</comment>
<dbReference type="Pfam" id="PF00309">
    <property type="entry name" value="Sigma54_AID"/>
    <property type="match status" value="1"/>
</dbReference>
<reference evidence="11 12" key="1">
    <citation type="submission" date="2021-03" db="EMBL/GenBank/DDBJ databases">
        <title>Genomic Encyclopedia of Type Strains, Phase IV (KMG-IV): sequencing the most valuable type-strain genomes for metagenomic binning, comparative biology and taxonomic classification.</title>
        <authorList>
            <person name="Goeker M."/>
        </authorList>
    </citation>
    <scope>NUCLEOTIDE SEQUENCE [LARGE SCALE GENOMIC DNA]</scope>
    <source>
        <strain evidence="11 12">DSM 27512</strain>
    </source>
</reference>
<sequence length="449" mass="52022">MKMSFGLELNQTQKMILTTELKQSLEVLQMNRFELEKLINEEINENPTIEATKKDEIDWEKYIKDMSENTYKISKSLYEVQDEDSEHNPENFIKEKINMYDYLEGQLRLLKISGHVFKGACYIIRTLDKDGYFKEPLESASINAEISLKDMKKSLQAVQSLEPSGIGSRSIEECLIIQLRENEKHDEILESIIKNDLGLIGNKKYKELCKKYSITEDTLRRYIGEIRSLEPRPARALDNEDSKYVFPDVVVEKSNAGFFVRSNDDSLPKLTINNFYQSMIKNKEAGEAKEYIKDKLQKSLLLIKNIEQRKNTILKVAQEIVDSQHEFFEKGKGSIKPMILKDIAERTGYHESTISRTVNGKYMLTPYGLFEFRYFFGSGLMDDSGEMISNLNVKDKIKALTDKENKKKPLSDQKICDLLNKEGINISRRTVAKYREELQIPSSSSRKEI</sequence>
<evidence type="ECO:0000313" key="12">
    <source>
        <dbReference type="Proteomes" id="UP001314903"/>
    </source>
</evidence>
<dbReference type="PIRSF" id="PIRSF000774">
    <property type="entry name" value="RpoN"/>
    <property type="match status" value="1"/>
</dbReference>
<dbReference type="PROSITE" id="PS00718">
    <property type="entry name" value="SIGMA54_2"/>
    <property type="match status" value="1"/>
</dbReference>
<dbReference type="InterPro" id="IPR038709">
    <property type="entry name" value="RpoN_core-bd_sf"/>
</dbReference>
<evidence type="ECO:0000256" key="3">
    <source>
        <dbReference type="ARBA" id="ARBA00022679"/>
    </source>
</evidence>
<dbReference type="InterPro" id="IPR007046">
    <property type="entry name" value="RNA_pol_sigma_54_core-bd"/>
</dbReference>
<evidence type="ECO:0000256" key="2">
    <source>
        <dbReference type="ARBA" id="ARBA00022478"/>
    </source>
</evidence>
<protein>
    <submittedName>
        <fullName evidence="11">RNA polymerase sigma-54 factor</fullName>
    </submittedName>
</protein>
<dbReference type="PRINTS" id="PR00045">
    <property type="entry name" value="SIGMA54FCT"/>
</dbReference>